<feature type="domain" description="Methyl-accepting transducer" evidence="5">
    <location>
        <begin position="164"/>
        <end position="330"/>
    </location>
</feature>
<evidence type="ECO:0000313" key="6">
    <source>
        <dbReference type="EMBL" id="QDZ92145.2"/>
    </source>
</evidence>
<dbReference type="GO" id="GO:0016020">
    <property type="term" value="C:membrane"/>
    <property type="evidence" value="ECO:0007669"/>
    <property type="project" value="UniProtKB-SubCell"/>
</dbReference>
<dbReference type="Gene3D" id="1.10.287.950">
    <property type="entry name" value="Methyl-accepting chemotaxis protein"/>
    <property type="match status" value="1"/>
</dbReference>
<protein>
    <submittedName>
        <fullName evidence="6">Methyl-accepting chemotaxis protein</fullName>
    </submittedName>
</protein>
<evidence type="ECO:0000256" key="4">
    <source>
        <dbReference type="SAM" id="Phobius"/>
    </source>
</evidence>
<dbReference type="KEGG" id="sdeo:D0436_17740"/>
<evidence type="ECO:0000256" key="3">
    <source>
        <dbReference type="PROSITE-ProRule" id="PRU00284"/>
    </source>
</evidence>
<keyword evidence="4" id="KW-0472">Membrane</keyword>
<dbReference type="GO" id="GO:0007165">
    <property type="term" value="P:signal transduction"/>
    <property type="evidence" value="ECO:0007669"/>
    <property type="project" value="UniProtKB-KW"/>
</dbReference>
<comment type="subcellular location">
    <subcellularLocation>
        <location evidence="1">Membrane</location>
    </subcellularLocation>
</comment>
<organism evidence="6 7">
    <name type="scientific">Shewanella decolorationis</name>
    <dbReference type="NCBI Taxonomy" id="256839"/>
    <lineage>
        <taxon>Bacteria</taxon>
        <taxon>Pseudomonadati</taxon>
        <taxon>Pseudomonadota</taxon>
        <taxon>Gammaproteobacteria</taxon>
        <taxon>Alteromonadales</taxon>
        <taxon>Shewanellaceae</taxon>
        <taxon>Shewanella</taxon>
    </lineage>
</organism>
<name>A0A5B8R0K6_9GAMM</name>
<feature type="transmembrane region" description="Helical" evidence="4">
    <location>
        <begin position="67"/>
        <end position="89"/>
    </location>
</feature>
<gene>
    <name evidence="6" type="ORF">D0436_17740</name>
</gene>
<dbReference type="AlphaFoldDB" id="A0A5B8R0K6"/>
<dbReference type="PANTHER" id="PTHR32089">
    <property type="entry name" value="METHYL-ACCEPTING CHEMOTAXIS PROTEIN MCPB"/>
    <property type="match status" value="1"/>
</dbReference>
<dbReference type="PROSITE" id="PS50111">
    <property type="entry name" value="CHEMOTAXIS_TRANSDUC_2"/>
    <property type="match status" value="1"/>
</dbReference>
<proteinExistence type="predicted"/>
<evidence type="ECO:0000259" key="5">
    <source>
        <dbReference type="PROSITE" id="PS50111"/>
    </source>
</evidence>
<dbReference type="InterPro" id="IPR004089">
    <property type="entry name" value="MCPsignal_dom"/>
</dbReference>
<dbReference type="EMBL" id="CP031775">
    <property type="protein sequence ID" value="QDZ92145.2"/>
    <property type="molecule type" value="Genomic_DNA"/>
</dbReference>
<dbReference type="InterPro" id="IPR035965">
    <property type="entry name" value="PAS-like_dom_sf"/>
</dbReference>
<dbReference type="GO" id="GO:0006935">
    <property type="term" value="P:chemotaxis"/>
    <property type="evidence" value="ECO:0007669"/>
    <property type="project" value="UniProtKB-ARBA"/>
</dbReference>
<keyword evidence="4" id="KW-1133">Transmembrane helix</keyword>
<evidence type="ECO:0000256" key="1">
    <source>
        <dbReference type="ARBA" id="ARBA00004370"/>
    </source>
</evidence>
<dbReference type="Gene3D" id="3.30.450.20">
    <property type="entry name" value="PAS domain"/>
    <property type="match status" value="1"/>
</dbReference>
<dbReference type="SUPFAM" id="SSF58104">
    <property type="entry name" value="Methyl-accepting chemotaxis protein (MCP) signaling domain"/>
    <property type="match status" value="1"/>
</dbReference>
<dbReference type="SMART" id="SM00283">
    <property type="entry name" value="MA"/>
    <property type="match status" value="1"/>
</dbReference>
<dbReference type="Proteomes" id="UP000321124">
    <property type="component" value="Chromosome"/>
</dbReference>
<feature type="transmembrane region" description="Helical" evidence="4">
    <location>
        <begin position="95"/>
        <end position="114"/>
    </location>
</feature>
<sequence length="353" mass="39415">MVKNRCKDGSYYWVDAYVTPIYDNGRVSGYQSVRCCPTPEHKARANAMYKELRAHENKKHVFWGNKLMSTHLLSLLLLAVPILCSVWLLTLPQSLLVILPLFILIMLNWQQLFLTPRYLQRLENDYDSISRLIFSGDAPHSIADFHIKLGQARIRTVLGRVDDATLSLKSIADQISTSMSTTSDDISSQDSQIQQVATAVTQMASAAEEINRNIQASNQQIEEARHHCVVTSQQLKTVETEVASLASQAEQAFESAVALSSESERIDTIMSEIQGIANQTNLLALNAAIEAARAGEQGRGFAVVADEVRNLSTRTHKATEQIQTSIGHIQHTLAEWKELMHQNVGRTNTPDFR</sequence>
<evidence type="ECO:0000313" key="7">
    <source>
        <dbReference type="Proteomes" id="UP000321124"/>
    </source>
</evidence>
<dbReference type="Pfam" id="PF00015">
    <property type="entry name" value="MCPsignal"/>
    <property type="match status" value="1"/>
</dbReference>
<accession>A0A5B8R0K6</accession>
<reference evidence="6 7" key="1">
    <citation type="journal article" date="2019" name="Ecotoxicol. Environ. Saf.">
        <title>Microbial characterization of heavy metal resistant bacterial strains isolated from an electroplating wastewater treatment plant.</title>
        <authorList>
            <person name="Cai X."/>
            <person name="Zheng X."/>
            <person name="Zhang D."/>
            <person name="Iqbal W."/>
            <person name="Liu C."/>
            <person name="Yang B."/>
            <person name="Zhao X."/>
            <person name="Lu X."/>
            <person name="Mao Y."/>
        </authorList>
    </citation>
    <scope>NUCLEOTIDE SEQUENCE [LARGE SCALE GENOMIC DNA]</scope>
    <source>
        <strain evidence="6 7">Ni1-3</strain>
    </source>
</reference>
<keyword evidence="2 3" id="KW-0807">Transducer</keyword>
<keyword evidence="4" id="KW-0812">Transmembrane</keyword>
<dbReference type="PANTHER" id="PTHR32089:SF52">
    <property type="entry name" value="CHEMOTAXIS SIGNAL TRANSDUCTION SYSTEM METHYL ACCEPTING SENSORY TRANSDUCER WITH PAS SENSORY DOMAIN"/>
    <property type="match status" value="1"/>
</dbReference>
<evidence type="ECO:0000256" key="2">
    <source>
        <dbReference type="ARBA" id="ARBA00023224"/>
    </source>
</evidence>
<dbReference type="SUPFAM" id="SSF55785">
    <property type="entry name" value="PYP-like sensor domain (PAS domain)"/>
    <property type="match status" value="1"/>
</dbReference>